<protein>
    <submittedName>
        <fullName evidence="1">Uncharacterized protein</fullName>
    </submittedName>
</protein>
<comment type="caution">
    <text evidence="1">The sequence shown here is derived from an EMBL/GenBank/DDBJ whole genome shotgun (WGS) entry which is preliminary data.</text>
</comment>
<sequence>LSQPDTQIPTMGGDKPLGKQVMTYSLKLR</sequence>
<gene>
    <name evidence="1" type="ORF">S03H2_07347</name>
</gene>
<reference evidence="1" key="1">
    <citation type="journal article" date="2014" name="Front. Microbiol.">
        <title>High frequency of phylogenetically diverse reductive dehalogenase-homologous genes in deep subseafloor sedimentary metagenomes.</title>
        <authorList>
            <person name="Kawai M."/>
            <person name="Futagami T."/>
            <person name="Toyoda A."/>
            <person name="Takaki Y."/>
            <person name="Nishi S."/>
            <person name="Hori S."/>
            <person name="Arai W."/>
            <person name="Tsubouchi T."/>
            <person name="Morono Y."/>
            <person name="Uchiyama I."/>
            <person name="Ito T."/>
            <person name="Fujiyama A."/>
            <person name="Inagaki F."/>
            <person name="Takami H."/>
        </authorList>
    </citation>
    <scope>NUCLEOTIDE SEQUENCE</scope>
    <source>
        <strain evidence="1">Expedition CK06-06</strain>
    </source>
</reference>
<proteinExistence type="predicted"/>
<name>X1DSQ4_9ZZZZ</name>
<accession>X1DSQ4</accession>
<evidence type="ECO:0000313" key="1">
    <source>
        <dbReference type="EMBL" id="GAH23202.1"/>
    </source>
</evidence>
<dbReference type="AlphaFoldDB" id="X1DSQ4"/>
<feature type="non-terminal residue" evidence="1">
    <location>
        <position position="1"/>
    </location>
</feature>
<dbReference type="EMBL" id="BARU01003376">
    <property type="protein sequence ID" value="GAH23202.1"/>
    <property type="molecule type" value="Genomic_DNA"/>
</dbReference>
<organism evidence="1">
    <name type="scientific">marine sediment metagenome</name>
    <dbReference type="NCBI Taxonomy" id="412755"/>
    <lineage>
        <taxon>unclassified sequences</taxon>
        <taxon>metagenomes</taxon>
        <taxon>ecological metagenomes</taxon>
    </lineage>
</organism>